<reference evidence="3" key="1">
    <citation type="submission" date="2021-02" db="EMBL/GenBank/DDBJ databases">
        <title>First Annotated Genome of the Yellow-green Alga Tribonema minus.</title>
        <authorList>
            <person name="Mahan K.M."/>
        </authorList>
    </citation>
    <scope>NUCLEOTIDE SEQUENCE</scope>
    <source>
        <strain evidence="3">UTEX B ZZ1240</strain>
    </source>
</reference>
<accession>A0A836CCT5</accession>
<evidence type="ECO:0000313" key="3">
    <source>
        <dbReference type="EMBL" id="KAG5180984.1"/>
    </source>
</evidence>
<dbReference type="PANTHER" id="PTHR31560">
    <property type="entry name" value="UPF0652 PROTEIN C16A11.03C-RELATED"/>
    <property type="match status" value="1"/>
</dbReference>
<dbReference type="Proteomes" id="UP000664859">
    <property type="component" value="Unassembled WGS sequence"/>
</dbReference>
<dbReference type="OrthoDB" id="406045at2759"/>
<feature type="domain" description="Non-canonical E2 ubiquitin-conjugating enzyme C-terminal" evidence="2">
    <location>
        <begin position="350"/>
        <end position="566"/>
    </location>
</feature>
<organism evidence="3 4">
    <name type="scientific">Tribonema minus</name>
    <dbReference type="NCBI Taxonomy" id="303371"/>
    <lineage>
        <taxon>Eukaryota</taxon>
        <taxon>Sar</taxon>
        <taxon>Stramenopiles</taxon>
        <taxon>Ochrophyta</taxon>
        <taxon>PX clade</taxon>
        <taxon>Xanthophyceae</taxon>
        <taxon>Tribonematales</taxon>
        <taxon>Tribonemataceae</taxon>
        <taxon>Tribonema</taxon>
    </lineage>
</organism>
<evidence type="ECO:0000256" key="1">
    <source>
        <dbReference type="SAM" id="MobiDB-lite"/>
    </source>
</evidence>
<feature type="compositionally biased region" description="Basic and acidic residues" evidence="1">
    <location>
        <begin position="27"/>
        <end position="39"/>
    </location>
</feature>
<evidence type="ECO:0000259" key="2">
    <source>
        <dbReference type="Pfam" id="PF09418"/>
    </source>
</evidence>
<protein>
    <recommendedName>
        <fullName evidence="2">Non-canonical E2 ubiquitin-conjugating enzyme C-terminal domain-containing protein</fullName>
    </recommendedName>
</protein>
<sequence>MPAPATLPEPSLAPTAAAAEVDDDDMQERAIAEGADDSKAAAAVAEPEPVSDDEADGDGARAHQKLSGLVEACRYIPLRLTPEERQLLHLLESALNVSEYTDRVDVFTRRSKRAVIEEEQSAMLTTMSGLAIAGHVCGGERLVGDTPLADNAAFFARAFEVGRRYKISNPAKLRATYGKMMFLLQDAVALSTNLKSRPPALVSQLQMVTPFLEARGAAALLSDARVLAATAEVTERKVGRGGLAAALRAKGEARAALVRAHASPTLSAADVERALDSIADANSYLEANVQPVAAALRCLRAHFTRSKAEDPYSLRLVAARHSFRSGSYYGGGFGGLGMYDVGGYGGGGDRGGAKLNHDHPTQYTFVEQSLRLWTEAMAAMYRLWIAADGDLLSGRASYRLCNTGQGLNRVQNCPSVSAVMRSVLSRVQSECGAWVGLSVVHLGDRDVPNALAFIDKYAQIPRILAPIRDVVEALDPVTGEFARGGGGGSGVYPGLREYVEERWGGFRELKMAILADYFKHGFDGDGDDGGSCIDGRLTSTWNWCSKIGKKDYYHIFMLAGFQGFDGDWR</sequence>
<comment type="caution">
    <text evidence="3">The sequence shown here is derived from an EMBL/GenBank/DDBJ whole genome shotgun (WGS) entry which is preliminary data.</text>
</comment>
<dbReference type="InterPro" id="IPR057668">
    <property type="entry name" value="E2_Ub-conjug_enz_C"/>
</dbReference>
<name>A0A836CCT5_9STRA</name>
<keyword evidence="4" id="KW-1185">Reference proteome</keyword>
<dbReference type="InterPro" id="IPR018553">
    <property type="entry name" value="E2_Ub-conjug_enz"/>
</dbReference>
<proteinExistence type="predicted"/>
<evidence type="ECO:0000313" key="4">
    <source>
        <dbReference type="Proteomes" id="UP000664859"/>
    </source>
</evidence>
<feature type="domain" description="Non-canonical E2 ubiquitin-conjugating enzyme C-terminal" evidence="2">
    <location>
        <begin position="74"/>
        <end position="318"/>
    </location>
</feature>
<dbReference type="AlphaFoldDB" id="A0A836CCT5"/>
<feature type="region of interest" description="Disordered" evidence="1">
    <location>
        <begin position="1"/>
        <end position="60"/>
    </location>
</feature>
<dbReference type="PANTHER" id="PTHR31560:SF0">
    <property type="entry name" value="UPF0652 PROTEIN C22H10.08"/>
    <property type="match status" value="1"/>
</dbReference>
<gene>
    <name evidence="3" type="ORF">JKP88DRAFT_187000</name>
</gene>
<dbReference type="Pfam" id="PF09418">
    <property type="entry name" value="DUF2009"/>
    <property type="match status" value="2"/>
</dbReference>
<dbReference type="EMBL" id="JAFCMP010000346">
    <property type="protein sequence ID" value="KAG5180984.1"/>
    <property type="molecule type" value="Genomic_DNA"/>
</dbReference>